<dbReference type="BioCyc" id="CAULO:CC2998-MONOMER"/>
<dbReference type="KEGG" id="ccr:CC_2998"/>
<dbReference type="InterPro" id="IPR003718">
    <property type="entry name" value="OsmC/Ohr_fam"/>
</dbReference>
<dbReference type="AlphaFoldDB" id="Q9A445"/>
<dbReference type="Pfam" id="PF02566">
    <property type="entry name" value="OsmC"/>
    <property type="match status" value="1"/>
</dbReference>
<dbReference type="EnsemblBacteria" id="AAK24960">
    <property type="protein sequence ID" value="AAK24960"/>
    <property type="gene ID" value="CC_2998"/>
</dbReference>
<dbReference type="PATRIC" id="fig|190650.5.peg.3004"/>
<dbReference type="PANTHER" id="PTHR39624:SF2">
    <property type="entry name" value="OSMC-LIKE PROTEIN"/>
    <property type="match status" value="1"/>
</dbReference>
<proteinExistence type="predicted"/>
<keyword evidence="3" id="KW-1185">Reference proteome</keyword>
<dbReference type="PANTHER" id="PTHR39624">
    <property type="entry name" value="PROTEIN INVOLVED IN RIMO-MEDIATED BETA-METHYLTHIOLATION OF RIBOSOMAL PROTEIN S12 YCAO"/>
    <property type="match status" value="1"/>
</dbReference>
<dbReference type="InterPro" id="IPR015946">
    <property type="entry name" value="KH_dom-like_a/b"/>
</dbReference>
<dbReference type="PIR" id="D87620">
    <property type="entry name" value="D87620"/>
</dbReference>
<evidence type="ECO:0000313" key="2">
    <source>
        <dbReference type="EMBL" id="AAK24960.1"/>
    </source>
</evidence>
<accession>Q9A445</accession>
<feature type="region of interest" description="Disordered" evidence="1">
    <location>
        <begin position="1"/>
        <end position="34"/>
    </location>
</feature>
<reference evidence="2 3" key="1">
    <citation type="journal article" date="2001" name="Proc. Natl. Acad. Sci. U.S.A.">
        <title>Complete genome sequence of Caulobacter crescentus.</title>
        <authorList>
            <person name="Nierman W.C."/>
            <person name="Feldblyum T.V."/>
            <person name="Laub M.T."/>
            <person name="Paulsen I.T."/>
            <person name="Nelson K.E."/>
            <person name="Eisen J.A."/>
            <person name="Heidelberg J.F."/>
            <person name="Alley M.R."/>
            <person name="Ohta N."/>
            <person name="Maddock J.R."/>
            <person name="Potocka I."/>
            <person name="Nelson W.C."/>
            <person name="Newton A."/>
            <person name="Stephens C."/>
            <person name="Phadke N.D."/>
            <person name="Ely B."/>
            <person name="DeBoy R.T."/>
            <person name="Dodson R.J."/>
            <person name="Durkin A.S."/>
            <person name="Gwinn M.L."/>
            <person name="Haft D.H."/>
            <person name="Kolonay J.F."/>
            <person name="Smit J."/>
            <person name="Craven M.B."/>
            <person name="Khouri H."/>
            <person name="Shetty J."/>
            <person name="Berry K."/>
            <person name="Utterback T."/>
            <person name="Tran K."/>
            <person name="Wolf A."/>
            <person name="Vamathevan J."/>
            <person name="Ermolaeva M."/>
            <person name="White O."/>
            <person name="Salzberg S.L."/>
            <person name="Venter J.C."/>
            <person name="Shapiro L."/>
            <person name="Fraser C.M."/>
        </authorList>
    </citation>
    <scope>NUCLEOTIDE SEQUENCE [LARGE SCALE GENOMIC DNA]</scope>
    <source>
        <strain evidence="3">ATCC 19089 / CB15</strain>
    </source>
</reference>
<gene>
    <name evidence="2" type="ordered locus">CC_2998</name>
</gene>
<evidence type="ECO:0000256" key="1">
    <source>
        <dbReference type="SAM" id="MobiDB-lite"/>
    </source>
</evidence>
<dbReference type="eggNOG" id="COG1765">
    <property type="taxonomic scope" value="Bacteria"/>
</dbReference>
<protein>
    <recommendedName>
        <fullName evidence="4">Osmotically inducible protein OsmC</fullName>
    </recommendedName>
</protein>
<dbReference type="Gene3D" id="3.30.300.20">
    <property type="match status" value="1"/>
</dbReference>
<dbReference type="EMBL" id="AE005673">
    <property type="protein sequence ID" value="AAK24960.1"/>
    <property type="molecule type" value="Genomic_DNA"/>
</dbReference>
<evidence type="ECO:0000313" key="3">
    <source>
        <dbReference type="Proteomes" id="UP000001816"/>
    </source>
</evidence>
<dbReference type="InterPro" id="IPR036102">
    <property type="entry name" value="OsmC/Ohrsf"/>
</dbReference>
<sequence length="158" mass="16739">MNGAGRSASFSAPFKDPPMTDTPTRPFATATDSGHGGLQTFVTAGPATIVADLSAAQGGLDLGPDPHELVAAGLAACTTMTLRLYANQKGWDISGLHVEVFSSFDKETTPHERFERIITLEGDLTDEQRERLFQIAEKCPIHKLLTAGAKVVTTVAGN</sequence>
<dbReference type="SUPFAM" id="SSF82784">
    <property type="entry name" value="OsmC-like"/>
    <property type="match status" value="1"/>
</dbReference>
<dbReference type="STRING" id="190650.CC_2998"/>
<evidence type="ECO:0008006" key="4">
    <source>
        <dbReference type="Google" id="ProtNLM"/>
    </source>
</evidence>
<dbReference type="Proteomes" id="UP000001816">
    <property type="component" value="Chromosome"/>
</dbReference>
<dbReference type="HOGENOM" id="CLU_100275_4_0_5"/>
<name>Q9A445_CAUVC</name>
<organism evidence="2 3">
    <name type="scientific">Caulobacter vibrioides (strain ATCC 19089 / CIP 103742 / CB 15)</name>
    <name type="common">Caulobacter crescentus</name>
    <dbReference type="NCBI Taxonomy" id="190650"/>
    <lineage>
        <taxon>Bacteria</taxon>
        <taxon>Pseudomonadati</taxon>
        <taxon>Pseudomonadota</taxon>
        <taxon>Alphaproteobacteria</taxon>
        <taxon>Caulobacterales</taxon>
        <taxon>Caulobacteraceae</taxon>
        <taxon>Caulobacter</taxon>
    </lineage>
</organism>
<dbReference type="SMR" id="Q9A445"/>